<keyword evidence="1" id="KW-0472">Membrane</keyword>
<organism evidence="2">
    <name type="scientific">Myoviridae sp. ctfJc17</name>
    <dbReference type="NCBI Taxonomy" id="2827612"/>
    <lineage>
        <taxon>Viruses</taxon>
        <taxon>Duplodnaviria</taxon>
        <taxon>Heunggongvirae</taxon>
        <taxon>Uroviricota</taxon>
        <taxon>Caudoviricetes</taxon>
    </lineage>
</organism>
<name>A0A8S5LR99_9CAUD</name>
<feature type="transmembrane region" description="Helical" evidence="1">
    <location>
        <begin position="70"/>
        <end position="87"/>
    </location>
</feature>
<protein>
    <submittedName>
        <fullName evidence="2">Holin</fullName>
    </submittedName>
</protein>
<feature type="transmembrane region" description="Helical" evidence="1">
    <location>
        <begin position="30"/>
        <end position="49"/>
    </location>
</feature>
<proteinExistence type="predicted"/>
<keyword evidence="1" id="KW-1133">Transmembrane helix</keyword>
<dbReference type="GO" id="GO:0033644">
    <property type="term" value="C:host cell membrane"/>
    <property type="evidence" value="ECO:0007669"/>
    <property type="project" value="UniProtKB-SubCell"/>
</dbReference>
<reference evidence="2" key="1">
    <citation type="journal article" date="2021" name="Proc. Natl. Acad. Sci. U.S.A.">
        <title>A Catalog of Tens of Thousands of Viruses from Human Metagenomes Reveals Hidden Associations with Chronic Diseases.</title>
        <authorList>
            <person name="Tisza M.J."/>
            <person name="Buck C.B."/>
        </authorList>
    </citation>
    <scope>NUCLEOTIDE SEQUENCE</scope>
    <source>
        <strain evidence="2">CtfJc17</strain>
    </source>
</reference>
<evidence type="ECO:0000313" key="2">
    <source>
        <dbReference type="EMBL" id="DAD72371.1"/>
    </source>
</evidence>
<keyword evidence="1" id="KW-0812">Transmembrane</keyword>
<sequence>MESNSFNTVFKTSLIGFTSEFYGIIFDLRWMILLAFVLILSDFWFGISVSRMKGIEVRKSRAGRRTLNKVIDYLCYVLLGAIIGKAIGDPYGLNPITVSITIMILCYCFEIDSIYNHICELHGVKKRYSIWAILWKFITFKFKDVGEAFQDMKNQSKDFKNNKNKDTV</sequence>
<evidence type="ECO:0000256" key="1">
    <source>
        <dbReference type="SAM" id="Phobius"/>
    </source>
</evidence>
<accession>A0A8S5LR99</accession>
<feature type="transmembrane region" description="Helical" evidence="1">
    <location>
        <begin position="93"/>
        <end position="109"/>
    </location>
</feature>
<dbReference type="EMBL" id="BK015898">
    <property type="protein sequence ID" value="DAD72371.1"/>
    <property type="molecule type" value="Genomic_DNA"/>
</dbReference>